<reference evidence="1 2" key="1">
    <citation type="submission" date="2019-11" db="EMBL/GenBank/DDBJ databases">
        <title>Comparative genomics of hydrocarbon-degrading Desulfosarcina strains.</title>
        <authorList>
            <person name="Watanabe M."/>
            <person name="Kojima H."/>
            <person name="Fukui M."/>
        </authorList>
    </citation>
    <scope>NUCLEOTIDE SEQUENCE [LARGE SCALE GENOMIC DNA]</scope>
    <source>
        <strain evidence="1 2">PP31</strain>
    </source>
</reference>
<organism evidence="1 2">
    <name type="scientific">Desulfosarcina widdelii</name>
    <dbReference type="NCBI Taxonomy" id="947919"/>
    <lineage>
        <taxon>Bacteria</taxon>
        <taxon>Pseudomonadati</taxon>
        <taxon>Thermodesulfobacteriota</taxon>
        <taxon>Desulfobacteria</taxon>
        <taxon>Desulfobacterales</taxon>
        <taxon>Desulfosarcinaceae</taxon>
        <taxon>Desulfosarcina</taxon>
    </lineage>
</organism>
<keyword evidence="2" id="KW-1185">Reference proteome</keyword>
<proteinExistence type="predicted"/>
<dbReference type="KEGG" id="dwd:DSCW_18590"/>
<evidence type="ECO:0000313" key="1">
    <source>
        <dbReference type="EMBL" id="BBO74442.1"/>
    </source>
</evidence>
<gene>
    <name evidence="1" type="ORF">DSCW_18590</name>
</gene>
<dbReference type="EMBL" id="AP021875">
    <property type="protein sequence ID" value="BBO74442.1"/>
    <property type="molecule type" value="Genomic_DNA"/>
</dbReference>
<name>A0A5K7YXD4_9BACT</name>
<dbReference type="Proteomes" id="UP000427769">
    <property type="component" value="Chromosome"/>
</dbReference>
<accession>A0A5K7YXD4</accession>
<evidence type="ECO:0000313" key="2">
    <source>
        <dbReference type="Proteomes" id="UP000427769"/>
    </source>
</evidence>
<dbReference type="AlphaFoldDB" id="A0A5K7YXD4"/>
<protein>
    <submittedName>
        <fullName evidence="1">Uncharacterized protein</fullName>
    </submittedName>
</protein>
<sequence length="60" mass="7130">MAYIDYATQLVYEVEKEVKTKLNDSQRKAVVEILRKEIDRRNQESKDQIAKLLTSFIVRD</sequence>